<gene>
    <name evidence="2" type="ORF">NDU88_001840</name>
</gene>
<feature type="region of interest" description="Disordered" evidence="1">
    <location>
        <begin position="1"/>
        <end position="109"/>
    </location>
</feature>
<organism evidence="2 3">
    <name type="scientific">Pleurodeles waltl</name>
    <name type="common">Iberian ribbed newt</name>
    <dbReference type="NCBI Taxonomy" id="8319"/>
    <lineage>
        <taxon>Eukaryota</taxon>
        <taxon>Metazoa</taxon>
        <taxon>Chordata</taxon>
        <taxon>Craniata</taxon>
        <taxon>Vertebrata</taxon>
        <taxon>Euteleostomi</taxon>
        <taxon>Amphibia</taxon>
        <taxon>Batrachia</taxon>
        <taxon>Caudata</taxon>
        <taxon>Salamandroidea</taxon>
        <taxon>Salamandridae</taxon>
        <taxon>Pleurodelinae</taxon>
        <taxon>Pleurodeles</taxon>
    </lineage>
</organism>
<sequence length="109" mass="11292">MEAPTPGPTGAQSGPLNPNRQGKPPRELVDSQAHAPQGTAGWRKGAPAPGHGGGPGPCRGSLNTVTQWRPPHGIRPRCLTTQGPEDEAQDDLGPSGYDRLEEGVQVGAF</sequence>
<keyword evidence="3" id="KW-1185">Reference proteome</keyword>
<feature type="compositionally biased region" description="Polar residues" evidence="1">
    <location>
        <begin position="10"/>
        <end position="20"/>
    </location>
</feature>
<protein>
    <submittedName>
        <fullName evidence="2">Uncharacterized protein</fullName>
    </submittedName>
</protein>
<evidence type="ECO:0000256" key="1">
    <source>
        <dbReference type="SAM" id="MobiDB-lite"/>
    </source>
</evidence>
<evidence type="ECO:0000313" key="2">
    <source>
        <dbReference type="EMBL" id="KAJ1149019.1"/>
    </source>
</evidence>
<dbReference type="EMBL" id="JANPWB010000009">
    <property type="protein sequence ID" value="KAJ1149019.1"/>
    <property type="molecule type" value="Genomic_DNA"/>
</dbReference>
<evidence type="ECO:0000313" key="3">
    <source>
        <dbReference type="Proteomes" id="UP001066276"/>
    </source>
</evidence>
<name>A0AAV7R9Q2_PLEWA</name>
<dbReference type="AlphaFoldDB" id="A0AAV7R9Q2"/>
<accession>A0AAV7R9Q2</accession>
<dbReference type="Proteomes" id="UP001066276">
    <property type="component" value="Chromosome 5"/>
</dbReference>
<comment type="caution">
    <text evidence="2">The sequence shown here is derived from an EMBL/GenBank/DDBJ whole genome shotgun (WGS) entry which is preliminary data.</text>
</comment>
<proteinExistence type="predicted"/>
<reference evidence="2" key="1">
    <citation type="journal article" date="2022" name="bioRxiv">
        <title>Sequencing and chromosome-scale assembly of the giantPleurodeles waltlgenome.</title>
        <authorList>
            <person name="Brown T."/>
            <person name="Elewa A."/>
            <person name="Iarovenko S."/>
            <person name="Subramanian E."/>
            <person name="Araus A.J."/>
            <person name="Petzold A."/>
            <person name="Susuki M."/>
            <person name="Suzuki K.-i.T."/>
            <person name="Hayashi T."/>
            <person name="Toyoda A."/>
            <person name="Oliveira C."/>
            <person name="Osipova E."/>
            <person name="Leigh N.D."/>
            <person name="Simon A."/>
            <person name="Yun M.H."/>
        </authorList>
    </citation>
    <scope>NUCLEOTIDE SEQUENCE</scope>
    <source>
        <strain evidence="2">20211129_DDA</strain>
        <tissue evidence="2">Liver</tissue>
    </source>
</reference>